<comment type="subcellular location">
    <subcellularLocation>
        <location evidence="1">Membrane</location>
        <topology evidence="1">Single-pass membrane protein</topology>
    </subcellularLocation>
</comment>
<proteinExistence type="inferred from homology"/>
<organism evidence="8 9">
    <name type="scientific">Marivirga aurantiaca</name>
    <dbReference type="NCBI Taxonomy" id="2802615"/>
    <lineage>
        <taxon>Bacteria</taxon>
        <taxon>Pseudomonadati</taxon>
        <taxon>Bacteroidota</taxon>
        <taxon>Cytophagia</taxon>
        <taxon>Cytophagales</taxon>
        <taxon>Marivirgaceae</taxon>
        <taxon>Marivirga</taxon>
    </lineage>
</organism>
<keyword evidence="5" id="KW-0472">Membrane</keyword>
<feature type="domain" description="Band 7" evidence="7">
    <location>
        <begin position="21"/>
        <end position="208"/>
    </location>
</feature>
<dbReference type="PIRSF" id="PIRSF005651">
    <property type="entry name" value="HflC"/>
    <property type="match status" value="1"/>
</dbReference>
<dbReference type="InterPro" id="IPR036013">
    <property type="entry name" value="Band_7/SPFH_dom_sf"/>
</dbReference>
<dbReference type="InterPro" id="IPR010200">
    <property type="entry name" value="HflC"/>
</dbReference>
<keyword evidence="3" id="KW-0812">Transmembrane</keyword>
<dbReference type="PANTHER" id="PTHR42911:SF1">
    <property type="entry name" value="MODULATOR OF FTSH PROTEASE HFLC"/>
    <property type="match status" value="1"/>
</dbReference>
<keyword evidence="4" id="KW-1133">Transmembrane helix</keyword>
<dbReference type="InterPro" id="IPR001107">
    <property type="entry name" value="Band_7"/>
</dbReference>
<protein>
    <recommendedName>
        <fullName evidence="6">Protein HflC</fullName>
    </recommendedName>
</protein>
<evidence type="ECO:0000259" key="7">
    <source>
        <dbReference type="SMART" id="SM00244"/>
    </source>
</evidence>
<comment type="caution">
    <text evidence="8">The sequence shown here is derived from an EMBL/GenBank/DDBJ whole genome shotgun (WGS) entry which is preliminary data.</text>
</comment>
<evidence type="ECO:0000256" key="3">
    <source>
        <dbReference type="ARBA" id="ARBA00022692"/>
    </source>
</evidence>
<evidence type="ECO:0000313" key="8">
    <source>
        <dbReference type="EMBL" id="MBK6264415.1"/>
    </source>
</evidence>
<gene>
    <name evidence="8" type="primary">hflC</name>
    <name evidence="8" type="ORF">JKA74_05150</name>
</gene>
<evidence type="ECO:0000256" key="4">
    <source>
        <dbReference type="ARBA" id="ARBA00022989"/>
    </source>
</evidence>
<dbReference type="RefSeq" id="WP_201430077.1">
    <property type="nucleotide sequence ID" value="NZ_JAEQBW010000001.1"/>
</dbReference>
<dbReference type="GO" id="GO:0006508">
    <property type="term" value="P:proteolysis"/>
    <property type="evidence" value="ECO:0007669"/>
    <property type="project" value="UniProtKB-KW"/>
</dbReference>
<accession>A0A935C6K1</accession>
<comment type="function">
    <text evidence="6">HflC and HflK could regulate a protease.</text>
</comment>
<dbReference type="Proteomes" id="UP000611723">
    <property type="component" value="Unassembled WGS sequence"/>
</dbReference>
<sequence>MKKNTITLLIAAVVIIVVIAQSFYIVNEEEQVVITQFGRPVGEAVTEAGIQFKIPFIQKANFFDKRYLEWDGDPNQVPTKDKKFIFVDTYARWQITDPLQFYKRLTNERGAQSRLDDILDGETRDFIAKNYLEETVRTSNRTPISSGAISEIVEDSLVQIYVGRDSIQEYIQRSASLQAQDLGIAILDFRFKRINYVEEVRTQVYERMKSERYRIADKFRSEGQGEASRINGEKERELKTIQSEAFRKAEEIKGRADAEAASIYANAYDKNLQSRNLYTFLKSMETFQKTFNSETTVILSTDSELYKYLKSSQ</sequence>
<dbReference type="SMART" id="SM00244">
    <property type="entry name" value="PHB"/>
    <property type="match status" value="1"/>
</dbReference>
<dbReference type="NCBIfam" id="TIGR01932">
    <property type="entry name" value="hflC"/>
    <property type="match status" value="1"/>
</dbReference>
<keyword evidence="8" id="KW-0645">Protease</keyword>
<dbReference type="GO" id="GO:0008233">
    <property type="term" value="F:peptidase activity"/>
    <property type="evidence" value="ECO:0007669"/>
    <property type="project" value="UniProtKB-KW"/>
</dbReference>
<name>A0A935C6K1_9BACT</name>
<evidence type="ECO:0000313" key="9">
    <source>
        <dbReference type="Proteomes" id="UP000611723"/>
    </source>
</evidence>
<dbReference type="GO" id="GO:0016020">
    <property type="term" value="C:membrane"/>
    <property type="evidence" value="ECO:0007669"/>
    <property type="project" value="UniProtKB-SubCell"/>
</dbReference>
<dbReference type="AlphaFoldDB" id="A0A935C6K1"/>
<dbReference type="SUPFAM" id="SSF117892">
    <property type="entry name" value="Band 7/SPFH domain"/>
    <property type="match status" value="1"/>
</dbReference>
<dbReference type="EMBL" id="JAEQBW010000001">
    <property type="protein sequence ID" value="MBK6264415.1"/>
    <property type="molecule type" value="Genomic_DNA"/>
</dbReference>
<dbReference type="Pfam" id="PF01145">
    <property type="entry name" value="Band_7"/>
    <property type="match status" value="1"/>
</dbReference>
<evidence type="ECO:0000256" key="5">
    <source>
        <dbReference type="ARBA" id="ARBA00023136"/>
    </source>
</evidence>
<dbReference type="PANTHER" id="PTHR42911">
    <property type="entry name" value="MODULATOR OF FTSH PROTEASE HFLC"/>
    <property type="match status" value="1"/>
</dbReference>
<dbReference type="Gene3D" id="3.30.479.30">
    <property type="entry name" value="Band 7 domain"/>
    <property type="match status" value="1"/>
</dbReference>
<evidence type="ECO:0000256" key="6">
    <source>
        <dbReference type="PIRNR" id="PIRNR005651"/>
    </source>
</evidence>
<evidence type="ECO:0000256" key="1">
    <source>
        <dbReference type="ARBA" id="ARBA00004167"/>
    </source>
</evidence>
<keyword evidence="8" id="KW-0378">Hydrolase</keyword>
<reference evidence="8" key="1">
    <citation type="submission" date="2021-01" db="EMBL/GenBank/DDBJ databases">
        <title>Marivirga aurantiaca sp. nov., isolated from intertidal surface sediments.</title>
        <authorList>
            <person name="Zhang M."/>
        </authorList>
    </citation>
    <scope>NUCLEOTIDE SEQUENCE</scope>
    <source>
        <strain evidence="8">S37H4</strain>
    </source>
</reference>
<comment type="similarity">
    <text evidence="2 6">Belongs to the band 7/mec-2 family. HflC subfamily.</text>
</comment>
<evidence type="ECO:0000256" key="2">
    <source>
        <dbReference type="ARBA" id="ARBA00007862"/>
    </source>
</evidence>
<dbReference type="CDD" id="cd03405">
    <property type="entry name" value="SPFH_HflC"/>
    <property type="match status" value="1"/>
</dbReference>
<keyword evidence="9" id="KW-1185">Reference proteome</keyword>